<evidence type="ECO:0000313" key="4">
    <source>
        <dbReference type="EMBL" id="MCQ4637664.1"/>
    </source>
</evidence>
<comment type="similarity">
    <text evidence="1">Belongs to the Mu gp47/PBSX XkdT family.</text>
</comment>
<proteinExistence type="inferred from homology"/>
<accession>A0ABT1RR39</accession>
<name>A0ABT1RR39_9FIRM</name>
<gene>
    <name evidence="4" type="ORF">NE619_13100</name>
</gene>
<comment type="caution">
    <text evidence="4">The sequence shown here is derived from an EMBL/GenBank/DDBJ whole genome shotgun (WGS) entry which is preliminary data.</text>
</comment>
<evidence type="ECO:0000259" key="2">
    <source>
        <dbReference type="Pfam" id="PF26078"/>
    </source>
</evidence>
<dbReference type="Proteomes" id="UP001524502">
    <property type="component" value="Unassembled WGS sequence"/>
</dbReference>
<evidence type="ECO:0000256" key="1">
    <source>
        <dbReference type="ARBA" id="ARBA00038087"/>
    </source>
</evidence>
<dbReference type="RefSeq" id="WP_256132845.1">
    <property type="nucleotide sequence ID" value="NZ_JANFXK010000015.1"/>
</dbReference>
<evidence type="ECO:0000259" key="3">
    <source>
        <dbReference type="Pfam" id="PF26079"/>
    </source>
</evidence>
<reference evidence="4 5" key="1">
    <citation type="submission" date="2022-06" db="EMBL/GenBank/DDBJ databases">
        <title>Isolation of gut microbiota from human fecal samples.</title>
        <authorList>
            <person name="Pamer E.G."/>
            <person name="Barat B."/>
            <person name="Waligurski E."/>
            <person name="Medina S."/>
            <person name="Paddock L."/>
            <person name="Mostad J."/>
        </authorList>
    </citation>
    <scope>NUCLEOTIDE SEQUENCE [LARGE SCALE GENOMIC DNA]</scope>
    <source>
        <strain evidence="4 5">SL.3.17</strain>
    </source>
</reference>
<dbReference type="EMBL" id="JANFXK010000015">
    <property type="protein sequence ID" value="MCQ4637664.1"/>
    <property type="molecule type" value="Genomic_DNA"/>
</dbReference>
<keyword evidence="5" id="KW-1185">Reference proteome</keyword>
<dbReference type="PANTHER" id="PTHR37829">
    <property type="entry name" value="PHAGE-LIKE ELEMENT PBSX PROTEIN XKDT"/>
    <property type="match status" value="1"/>
</dbReference>
<dbReference type="Pfam" id="PF26079">
    <property type="entry name" value="Baseplate_J_C"/>
    <property type="match status" value="1"/>
</dbReference>
<feature type="domain" description="Baseplate J-like central" evidence="2">
    <location>
        <begin position="180"/>
        <end position="259"/>
    </location>
</feature>
<dbReference type="InterPro" id="IPR052399">
    <property type="entry name" value="Phage_Baseplate_Assmbl_Protein"/>
</dbReference>
<dbReference type="InterPro" id="IPR058531">
    <property type="entry name" value="Baseplate_J_M"/>
</dbReference>
<feature type="domain" description="Baseplate J-like C-terminal" evidence="3">
    <location>
        <begin position="266"/>
        <end position="355"/>
    </location>
</feature>
<evidence type="ECO:0000313" key="5">
    <source>
        <dbReference type="Proteomes" id="UP001524502"/>
    </source>
</evidence>
<sequence length="356" mass="40133">MYEDRTFEKIMEEMMNDTSDQFDKQEGSLLWNACAKNAVMLEAAYADIEYIWEQLLPDTQDREYLAGNGAEAGVLIRDATAGIFKAQFNIPVEAGERFSHSEEEWNYYVTEVMDDENHIYKMECEEVGSEPNNFLGELEPVELLEGFEKGVLLEVLEPGEDEEDTEEYRQRRLEFFGIKPFAGNRAYYEQELKDIEGVGGVKIDRRKQGEEIIKATIISGSFRRPEESFIADVQEMVDPIDLSGEGDGIAPIEHKVRVLGVEEVVIDVETKIVPETGYTIADLQSYIEETVSKYLNALAENWENTNQLNVVKTKIEAGIIDVLGVADVSYTKINGAMQNVLLGENAIPVKGVVKVV</sequence>
<dbReference type="InterPro" id="IPR058530">
    <property type="entry name" value="Baseplate_J-like_C"/>
</dbReference>
<dbReference type="Pfam" id="PF26078">
    <property type="entry name" value="Baseplate_J_M"/>
    <property type="match status" value="1"/>
</dbReference>
<organism evidence="4 5">
    <name type="scientific">Anaerovorax odorimutans</name>
    <dbReference type="NCBI Taxonomy" id="109327"/>
    <lineage>
        <taxon>Bacteria</taxon>
        <taxon>Bacillati</taxon>
        <taxon>Bacillota</taxon>
        <taxon>Clostridia</taxon>
        <taxon>Peptostreptococcales</taxon>
        <taxon>Anaerovoracaceae</taxon>
        <taxon>Anaerovorax</taxon>
    </lineage>
</organism>
<protein>
    <submittedName>
        <fullName evidence="4">Baseplate J/gp47 family protein</fullName>
    </submittedName>
</protein>
<dbReference type="PANTHER" id="PTHR37829:SF3">
    <property type="entry name" value="PROTEIN JAYE-RELATED"/>
    <property type="match status" value="1"/>
</dbReference>